<evidence type="ECO:0000313" key="2">
    <source>
        <dbReference type="EMBL" id="MFD2420774.1"/>
    </source>
</evidence>
<dbReference type="RefSeq" id="WP_378269001.1">
    <property type="nucleotide sequence ID" value="NZ_JBHUKR010000020.1"/>
</dbReference>
<proteinExistence type="predicted"/>
<name>A0ABW5G0G8_9PSEU</name>
<feature type="compositionally biased region" description="Basic residues" evidence="1">
    <location>
        <begin position="737"/>
        <end position="748"/>
    </location>
</feature>
<evidence type="ECO:0008006" key="4">
    <source>
        <dbReference type="Google" id="ProtNLM"/>
    </source>
</evidence>
<feature type="compositionally biased region" description="Pro residues" evidence="1">
    <location>
        <begin position="525"/>
        <end position="539"/>
    </location>
</feature>
<accession>A0ABW5G0G8</accession>
<gene>
    <name evidence="2" type="ORF">ACFSXZ_31040</name>
</gene>
<feature type="compositionally biased region" description="Gly residues" evidence="1">
    <location>
        <begin position="576"/>
        <end position="585"/>
    </location>
</feature>
<organism evidence="2 3">
    <name type="scientific">Amycolatopsis pigmentata</name>
    <dbReference type="NCBI Taxonomy" id="450801"/>
    <lineage>
        <taxon>Bacteria</taxon>
        <taxon>Bacillati</taxon>
        <taxon>Actinomycetota</taxon>
        <taxon>Actinomycetes</taxon>
        <taxon>Pseudonocardiales</taxon>
        <taxon>Pseudonocardiaceae</taxon>
        <taxon>Amycolatopsis</taxon>
    </lineage>
</organism>
<feature type="region of interest" description="Disordered" evidence="1">
    <location>
        <begin position="374"/>
        <end position="585"/>
    </location>
</feature>
<comment type="caution">
    <text evidence="2">The sequence shown here is derived from an EMBL/GenBank/DDBJ whole genome shotgun (WGS) entry which is preliminary data.</text>
</comment>
<feature type="region of interest" description="Disordered" evidence="1">
    <location>
        <begin position="715"/>
        <end position="782"/>
    </location>
</feature>
<evidence type="ECO:0000313" key="3">
    <source>
        <dbReference type="Proteomes" id="UP001597417"/>
    </source>
</evidence>
<feature type="region of interest" description="Disordered" evidence="1">
    <location>
        <begin position="618"/>
        <end position="669"/>
    </location>
</feature>
<feature type="compositionally biased region" description="Polar residues" evidence="1">
    <location>
        <begin position="507"/>
        <end position="521"/>
    </location>
</feature>
<feature type="compositionally biased region" description="Pro residues" evidence="1">
    <location>
        <begin position="399"/>
        <end position="408"/>
    </location>
</feature>
<keyword evidence="3" id="KW-1185">Reference proteome</keyword>
<feature type="compositionally biased region" description="Low complexity" evidence="1">
    <location>
        <begin position="754"/>
        <end position="782"/>
    </location>
</feature>
<dbReference type="Proteomes" id="UP001597417">
    <property type="component" value="Unassembled WGS sequence"/>
</dbReference>
<sequence length="782" mass="80125">MPDNNDSTLKLPDGRDYSRLTFEQVLVALTGLGNDLRAPLSPTDSNKDAGSFLAHIESDKDWPTATFGNYSAFQKFFYGANINTPAFTTWTKALDEIDALIPQLAQGKLGAMDTSQVWEVKALVDQYTSWLDQNEKTLQSWINALDSQDAAFRGRAAFAIQQNLERIRHVMHDVHGQITQRTPADTSAMLALIAEWLYYVASSLAQLWYDHRNDLYNAVTDATQYISDSIHRYIWGMGLIAGTPQYVLNHYIGNQAGGEDYINKTLAGFDSTINGHEGGAWVDHLETDQFTGATHVGKVLGPGGYFNFDDMGKAPTPPPGFPPIKGDLRSKATWDDFNAKIRDFAIMRLKSLDTKARDLLNQLEAVYEQARGPLAKVDDIKPPTLGSPPPSGGGSAGGNPPPLLPPPGGSGGDYHAPPGGDGGDFGPPPDGSDHYNPFNPQGGDGGDFGPPPNGSDSYNPFNPQGGDGSGNDNPANAPGGPGNNFLAVPPGGSDAGPLPYPPGGFTPSLSPNGTLGTNNKYSGYEPPPTGENLFVPPPGGKSGGNTTPEGWVPPPPGAAPELPSLTHNGLSIPPGGAAGAPGPGGAAGGAGGFAGGAAGGFGGAPGAGGAAGGFGGAPGAGEAATSGGALGGSGEGWADWSGDLGSGGGHEGLTSGLNQAGGASVMPPMIPPMMGGMGGMGAMGGMGGAAKERERERQTWLSEDEKVWGIENAVGNGVIGRPDGEPVTDEPLAPQHVHVRAASRRKAPEKRAEATATKEGTGATEVAEATGGTASAEASGSA</sequence>
<protein>
    <recommendedName>
        <fullName evidence="4">PPE family protein</fullName>
    </recommendedName>
</protein>
<evidence type="ECO:0000256" key="1">
    <source>
        <dbReference type="SAM" id="MobiDB-lite"/>
    </source>
</evidence>
<reference evidence="3" key="1">
    <citation type="journal article" date="2019" name="Int. J. Syst. Evol. Microbiol.">
        <title>The Global Catalogue of Microorganisms (GCM) 10K type strain sequencing project: providing services to taxonomists for standard genome sequencing and annotation.</title>
        <authorList>
            <consortium name="The Broad Institute Genomics Platform"/>
            <consortium name="The Broad Institute Genome Sequencing Center for Infectious Disease"/>
            <person name="Wu L."/>
            <person name="Ma J."/>
        </authorList>
    </citation>
    <scope>NUCLEOTIDE SEQUENCE [LARGE SCALE GENOMIC DNA]</scope>
    <source>
        <strain evidence="3">CGMCC 4.7645</strain>
    </source>
</reference>
<dbReference type="EMBL" id="JBHUKR010000020">
    <property type="protein sequence ID" value="MFD2420774.1"/>
    <property type="molecule type" value="Genomic_DNA"/>
</dbReference>